<accession>A0A4W3H446</accession>
<evidence type="ECO:0000313" key="9">
    <source>
        <dbReference type="Proteomes" id="UP000314986"/>
    </source>
</evidence>
<dbReference type="InterPro" id="IPR013083">
    <property type="entry name" value="Znf_RING/FYVE/PHD"/>
</dbReference>
<reference evidence="8" key="5">
    <citation type="submission" date="2025-09" db="UniProtKB">
        <authorList>
            <consortium name="Ensembl"/>
        </authorList>
    </citation>
    <scope>IDENTIFICATION</scope>
</reference>
<evidence type="ECO:0000256" key="1">
    <source>
        <dbReference type="ARBA" id="ARBA00022723"/>
    </source>
</evidence>
<dbReference type="Gene3D" id="2.60.120.920">
    <property type="match status" value="1"/>
</dbReference>
<dbReference type="InterPro" id="IPR043136">
    <property type="entry name" value="B30.2/SPRY_sf"/>
</dbReference>
<dbReference type="SMART" id="SM00589">
    <property type="entry name" value="PRY"/>
    <property type="match status" value="1"/>
</dbReference>
<dbReference type="SUPFAM" id="SSF49899">
    <property type="entry name" value="Concanavalin A-like lectins/glucanases"/>
    <property type="match status" value="1"/>
</dbReference>
<dbReference type="InterPro" id="IPR001870">
    <property type="entry name" value="B30.2/SPRY"/>
</dbReference>
<evidence type="ECO:0000259" key="6">
    <source>
        <dbReference type="PROSITE" id="PS50119"/>
    </source>
</evidence>
<dbReference type="GeneTree" id="ENSGT01030000234669"/>
<dbReference type="InterPro" id="IPR006574">
    <property type="entry name" value="PRY"/>
</dbReference>
<dbReference type="PROSITE" id="PS50119">
    <property type="entry name" value="ZF_BBOX"/>
    <property type="match status" value="1"/>
</dbReference>
<reference evidence="9" key="3">
    <citation type="journal article" date="2014" name="Nature">
        <title>Elephant shark genome provides unique insights into gnathostome evolution.</title>
        <authorList>
            <consortium name="International Elephant Shark Genome Sequencing Consortium"/>
            <person name="Venkatesh B."/>
            <person name="Lee A.P."/>
            <person name="Ravi V."/>
            <person name="Maurya A.K."/>
            <person name="Lian M.M."/>
            <person name="Swann J.B."/>
            <person name="Ohta Y."/>
            <person name="Flajnik M.F."/>
            <person name="Sutoh Y."/>
            <person name="Kasahara M."/>
            <person name="Hoon S."/>
            <person name="Gangu V."/>
            <person name="Roy S.W."/>
            <person name="Irimia M."/>
            <person name="Korzh V."/>
            <person name="Kondrychyn I."/>
            <person name="Lim Z.W."/>
            <person name="Tay B.H."/>
            <person name="Tohari S."/>
            <person name="Kong K.W."/>
            <person name="Ho S."/>
            <person name="Lorente-Galdos B."/>
            <person name="Quilez J."/>
            <person name="Marques-Bonet T."/>
            <person name="Raney B.J."/>
            <person name="Ingham P.W."/>
            <person name="Tay A."/>
            <person name="Hillier L.W."/>
            <person name="Minx P."/>
            <person name="Boehm T."/>
            <person name="Wilson R.K."/>
            <person name="Brenner S."/>
            <person name="Warren W.C."/>
        </authorList>
    </citation>
    <scope>NUCLEOTIDE SEQUENCE [LARGE SCALE GENOMIC DNA]</scope>
</reference>
<dbReference type="PANTHER" id="PTHR24103">
    <property type="entry name" value="E3 UBIQUITIN-PROTEIN LIGASE TRIM"/>
    <property type="match status" value="1"/>
</dbReference>
<evidence type="ECO:0000313" key="8">
    <source>
        <dbReference type="Ensembl" id="ENSCMIP00000004804.1"/>
    </source>
</evidence>
<feature type="domain" description="B box-type" evidence="6">
    <location>
        <begin position="90"/>
        <end position="132"/>
    </location>
</feature>
<feature type="domain" description="B30.2/SPRY" evidence="7">
    <location>
        <begin position="197"/>
        <end position="390"/>
    </location>
</feature>
<organism evidence="8 9">
    <name type="scientific">Callorhinchus milii</name>
    <name type="common">Ghost shark</name>
    <dbReference type="NCBI Taxonomy" id="7868"/>
    <lineage>
        <taxon>Eukaryota</taxon>
        <taxon>Metazoa</taxon>
        <taxon>Chordata</taxon>
        <taxon>Craniata</taxon>
        <taxon>Vertebrata</taxon>
        <taxon>Chondrichthyes</taxon>
        <taxon>Holocephali</taxon>
        <taxon>Chimaeriformes</taxon>
        <taxon>Callorhinchidae</taxon>
        <taxon>Callorhinchus</taxon>
    </lineage>
</organism>
<feature type="region of interest" description="Disordered" evidence="5">
    <location>
        <begin position="124"/>
        <end position="177"/>
    </location>
</feature>
<proteinExistence type="predicted"/>
<sequence length="390" mass="43183">MASQRQADSQTEELKCPVCPQLFADPATPKCGRSLCRSRITPGCEKEGPSSCPVCQEPFSERNLKALAYLSKKAQGLSLASKETVITSHCEEHREESKLLCEIEEKLICDPCRDAQEYRDHNSLASDKAVEIDKEGVNSASASPAQREATAPEAEGKRKQEVSQVNEETARKRSIGAEDIQLSLPEGDLPVGIYKEPAQCTTGREITDLDSPAPVSLTLDPDTAHPWLVLSEDLTSVRLGDKRQPLPDTPKRFGKYLIVLGSEGFTSGRHYWEVQVGNKTEWLVGLAGESINRKGPITWSPEGGVWGVWLRSGVYGALTSFPPPELPLTVRPGKIRVYLDYEGGRLTFFNADNVSPLYTFTHTFTEKLYPLFYPGLNDDSENLEPLRICR</sequence>
<evidence type="ECO:0000259" key="7">
    <source>
        <dbReference type="PROSITE" id="PS50188"/>
    </source>
</evidence>
<dbReference type="GO" id="GO:0008270">
    <property type="term" value="F:zinc ion binding"/>
    <property type="evidence" value="ECO:0007669"/>
    <property type="project" value="UniProtKB-KW"/>
</dbReference>
<dbReference type="KEGG" id="cmk:103172089"/>
<dbReference type="InterPro" id="IPR000315">
    <property type="entry name" value="Znf_B-box"/>
</dbReference>
<dbReference type="Gene3D" id="3.30.160.60">
    <property type="entry name" value="Classic Zinc Finger"/>
    <property type="match status" value="1"/>
</dbReference>
<dbReference type="InterPro" id="IPR050143">
    <property type="entry name" value="TRIM/RBCC"/>
</dbReference>
<dbReference type="Pfam" id="PF00622">
    <property type="entry name" value="SPRY"/>
    <property type="match status" value="1"/>
</dbReference>
<keyword evidence="1" id="KW-0479">Metal-binding</keyword>
<dbReference type="InParanoid" id="A0A4W3H446"/>
<evidence type="ECO:0000256" key="2">
    <source>
        <dbReference type="ARBA" id="ARBA00022771"/>
    </source>
</evidence>
<name>A0A4W3H446_CALMI</name>
<protein>
    <submittedName>
        <fullName evidence="8">Nuclear factor 7, ovary-like</fullName>
    </submittedName>
</protein>
<dbReference type="CDD" id="cd13733">
    <property type="entry name" value="SPRY_PRY_C-I_1"/>
    <property type="match status" value="1"/>
</dbReference>
<dbReference type="Ensembl" id="ENSCMIT00000004983.1">
    <property type="protein sequence ID" value="ENSCMIP00000004804.1"/>
    <property type="gene ID" value="ENSCMIG00000002856.1"/>
</dbReference>
<dbReference type="InterPro" id="IPR013320">
    <property type="entry name" value="ConA-like_dom_sf"/>
</dbReference>
<dbReference type="OrthoDB" id="6105938at2759"/>
<reference evidence="9" key="2">
    <citation type="journal article" date="2007" name="PLoS Biol.">
        <title>Survey sequencing and comparative analysis of the elephant shark (Callorhinchus milii) genome.</title>
        <authorList>
            <person name="Venkatesh B."/>
            <person name="Kirkness E.F."/>
            <person name="Loh Y.H."/>
            <person name="Halpern A.L."/>
            <person name="Lee A.P."/>
            <person name="Johnson J."/>
            <person name="Dandona N."/>
            <person name="Viswanathan L.D."/>
            <person name="Tay A."/>
            <person name="Venter J.C."/>
            <person name="Strausberg R.L."/>
            <person name="Brenner S."/>
        </authorList>
    </citation>
    <scope>NUCLEOTIDE SEQUENCE [LARGE SCALE GENOMIC DNA]</scope>
</reference>
<dbReference type="FunFam" id="2.60.120.920:FF:000004">
    <property type="entry name" value="Butyrophilin subfamily 1 member A1"/>
    <property type="match status" value="1"/>
</dbReference>
<dbReference type="RefSeq" id="XP_007883081.1">
    <property type="nucleotide sequence ID" value="XM_007884890.2"/>
</dbReference>
<reference evidence="9" key="1">
    <citation type="journal article" date="2006" name="Science">
        <title>Ancient noncoding elements conserved in the human genome.</title>
        <authorList>
            <person name="Venkatesh B."/>
            <person name="Kirkness E.F."/>
            <person name="Loh Y.H."/>
            <person name="Halpern A.L."/>
            <person name="Lee A.P."/>
            <person name="Johnson J."/>
            <person name="Dandona N."/>
            <person name="Viswanathan L.D."/>
            <person name="Tay A."/>
            <person name="Venter J.C."/>
            <person name="Strausberg R.L."/>
            <person name="Brenner S."/>
        </authorList>
    </citation>
    <scope>NUCLEOTIDE SEQUENCE [LARGE SCALE GENOMIC DNA]</scope>
</reference>
<dbReference type="Gene3D" id="3.30.40.10">
    <property type="entry name" value="Zinc/RING finger domain, C3HC4 (zinc finger)"/>
    <property type="match status" value="1"/>
</dbReference>
<dbReference type="PRINTS" id="PR01407">
    <property type="entry name" value="BUTYPHLNCDUF"/>
</dbReference>
<keyword evidence="9" id="KW-1185">Reference proteome</keyword>
<dbReference type="SUPFAM" id="SSF57845">
    <property type="entry name" value="B-box zinc-binding domain"/>
    <property type="match status" value="1"/>
</dbReference>
<reference evidence="8" key="4">
    <citation type="submission" date="2025-08" db="UniProtKB">
        <authorList>
            <consortium name="Ensembl"/>
        </authorList>
    </citation>
    <scope>IDENTIFICATION</scope>
</reference>
<keyword evidence="2 4" id="KW-0863">Zinc-finger</keyword>
<evidence type="ECO:0000256" key="4">
    <source>
        <dbReference type="PROSITE-ProRule" id="PRU00024"/>
    </source>
</evidence>
<keyword evidence="3" id="KW-0862">Zinc</keyword>
<dbReference type="SUPFAM" id="SSF57850">
    <property type="entry name" value="RING/U-box"/>
    <property type="match status" value="1"/>
</dbReference>
<dbReference type="SMART" id="SM00449">
    <property type="entry name" value="SPRY"/>
    <property type="match status" value="1"/>
</dbReference>
<dbReference type="AlphaFoldDB" id="A0A4W3H446"/>
<gene>
    <name evidence="8" type="primary">LOC103172089</name>
</gene>
<dbReference type="Pfam" id="PF13765">
    <property type="entry name" value="PRY"/>
    <property type="match status" value="1"/>
</dbReference>
<feature type="compositionally biased region" description="Basic and acidic residues" evidence="5">
    <location>
        <begin position="124"/>
        <end position="136"/>
    </location>
</feature>
<evidence type="ECO:0000256" key="5">
    <source>
        <dbReference type="SAM" id="MobiDB-lite"/>
    </source>
</evidence>
<dbReference type="InterPro" id="IPR003879">
    <property type="entry name" value="Butyrophylin_SPRY"/>
</dbReference>
<dbReference type="GeneID" id="103172089"/>
<dbReference type="InterPro" id="IPR003877">
    <property type="entry name" value="SPRY_dom"/>
</dbReference>
<dbReference type="Proteomes" id="UP000314986">
    <property type="component" value="Unassembled WGS sequence"/>
</dbReference>
<evidence type="ECO:0000256" key="3">
    <source>
        <dbReference type="ARBA" id="ARBA00022833"/>
    </source>
</evidence>
<dbReference type="PROSITE" id="PS50188">
    <property type="entry name" value="B302_SPRY"/>
    <property type="match status" value="1"/>
</dbReference>